<evidence type="ECO:0000313" key="2">
    <source>
        <dbReference type="EMBL" id="TCD63956.1"/>
    </source>
</evidence>
<accession>A0A4R0RAV0</accession>
<sequence length="209" mass="23264">MSESQWQQNIEKLNSTPELHLFQVGPSGILFGGDIELSKGPEDEFEATIKSVKPGIWHVAITREKGENSPFPEFKHAIARWVAPGTLNVAALSAPFPEPNLSPLSDWKKVDSYSVDSGCHGIIDKDGLQAKIEEEGEDREYVLETVADLSHEDKVSAEIGFIIGGDDGGYRIWVREHEGKRVEVKVQPNYEEDDAEDGEEEEEADEDDE</sequence>
<keyword evidence="3" id="KW-1185">Reference proteome</keyword>
<feature type="compositionally biased region" description="Acidic residues" evidence="1">
    <location>
        <begin position="190"/>
        <end position="209"/>
    </location>
</feature>
<evidence type="ECO:0000256" key="1">
    <source>
        <dbReference type="SAM" id="MobiDB-lite"/>
    </source>
</evidence>
<dbReference type="AlphaFoldDB" id="A0A4R0RAV0"/>
<dbReference type="OrthoDB" id="3356389at2759"/>
<gene>
    <name evidence="2" type="ORF">EIP91_004724</name>
</gene>
<dbReference type="EMBL" id="RWJN01000264">
    <property type="protein sequence ID" value="TCD63956.1"/>
    <property type="molecule type" value="Genomic_DNA"/>
</dbReference>
<comment type="caution">
    <text evidence="2">The sequence shown here is derived from an EMBL/GenBank/DDBJ whole genome shotgun (WGS) entry which is preliminary data.</text>
</comment>
<dbReference type="Proteomes" id="UP000292702">
    <property type="component" value="Unassembled WGS sequence"/>
</dbReference>
<organism evidence="2 3">
    <name type="scientific">Steccherinum ochraceum</name>
    <dbReference type="NCBI Taxonomy" id="92696"/>
    <lineage>
        <taxon>Eukaryota</taxon>
        <taxon>Fungi</taxon>
        <taxon>Dikarya</taxon>
        <taxon>Basidiomycota</taxon>
        <taxon>Agaricomycotina</taxon>
        <taxon>Agaricomycetes</taxon>
        <taxon>Polyporales</taxon>
        <taxon>Steccherinaceae</taxon>
        <taxon>Steccherinum</taxon>
    </lineage>
</organism>
<proteinExistence type="predicted"/>
<reference evidence="2 3" key="1">
    <citation type="submission" date="2018-11" db="EMBL/GenBank/DDBJ databases">
        <title>Genome assembly of Steccherinum ochraceum LE-BIN_3174, the white-rot fungus of the Steccherinaceae family (The Residual Polyporoid clade, Polyporales, Basidiomycota).</title>
        <authorList>
            <person name="Fedorova T.V."/>
            <person name="Glazunova O.A."/>
            <person name="Landesman E.O."/>
            <person name="Moiseenko K.V."/>
            <person name="Psurtseva N.V."/>
            <person name="Savinova O.S."/>
            <person name="Shakhova N.V."/>
            <person name="Tyazhelova T.V."/>
            <person name="Vasina D.V."/>
        </authorList>
    </citation>
    <scope>NUCLEOTIDE SEQUENCE [LARGE SCALE GENOMIC DNA]</scope>
    <source>
        <strain evidence="2 3">LE-BIN_3174</strain>
    </source>
</reference>
<evidence type="ECO:0000313" key="3">
    <source>
        <dbReference type="Proteomes" id="UP000292702"/>
    </source>
</evidence>
<protein>
    <submittedName>
        <fullName evidence="2">Uncharacterized protein</fullName>
    </submittedName>
</protein>
<feature type="region of interest" description="Disordered" evidence="1">
    <location>
        <begin position="183"/>
        <end position="209"/>
    </location>
</feature>
<name>A0A4R0RAV0_9APHY</name>